<evidence type="ECO:0000256" key="5">
    <source>
        <dbReference type="ARBA" id="ARBA00023295"/>
    </source>
</evidence>
<dbReference type="InterPro" id="IPR001547">
    <property type="entry name" value="Glyco_hydro_5"/>
</dbReference>
<evidence type="ECO:0000256" key="2">
    <source>
        <dbReference type="ARBA" id="ARBA00022801"/>
    </source>
</evidence>
<evidence type="ECO:0000259" key="9">
    <source>
        <dbReference type="Pfam" id="PF00150"/>
    </source>
</evidence>
<dbReference type="GO" id="GO:0030245">
    <property type="term" value="P:cellulose catabolic process"/>
    <property type="evidence" value="ECO:0007669"/>
    <property type="project" value="UniProtKB-KW"/>
</dbReference>
<dbReference type="AlphaFoldDB" id="A0A6G0XLX2"/>
<feature type="compositionally biased region" description="Polar residues" evidence="7">
    <location>
        <begin position="225"/>
        <end position="237"/>
    </location>
</feature>
<evidence type="ECO:0000313" key="11">
    <source>
        <dbReference type="Proteomes" id="UP000481153"/>
    </source>
</evidence>
<keyword evidence="6" id="KW-0624">Polysaccharide degradation</keyword>
<dbReference type="Proteomes" id="UP000481153">
    <property type="component" value="Unassembled WGS sequence"/>
</dbReference>
<dbReference type="Pfam" id="PF00150">
    <property type="entry name" value="Cellulase"/>
    <property type="match status" value="1"/>
</dbReference>
<accession>A0A6G0XLX2</accession>
<keyword evidence="8" id="KW-1133">Transmembrane helix</keyword>
<feature type="region of interest" description="Disordered" evidence="7">
    <location>
        <begin position="23"/>
        <end position="79"/>
    </location>
</feature>
<feature type="compositionally biased region" description="Low complexity" evidence="7">
    <location>
        <begin position="139"/>
        <end position="158"/>
    </location>
</feature>
<evidence type="ECO:0000256" key="8">
    <source>
        <dbReference type="SAM" id="Phobius"/>
    </source>
</evidence>
<dbReference type="SUPFAM" id="SSF51445">
    <property type="entry name" value="(Trans)glycosidases"/>
    <property type="match status" value="1"/>
</dbReference>
<dbReference type="InterPro" id="IPR017853">
    <property type="entry name" value="GH"/>
</dbReference>
<evidence type="ECO:0000256" key="3">
    <source>
        <dbReference type="ARBA" id="ARBA00023001"/>
    </source>
</evidence>
<feature type="compositionally biased region" description="Low complexity" evidence="7">
    <location>
        <begin position="176"/>
        <end position="186"/>
    </location>
</feature>
<dbReference type="GO" id="GO:0004553">
    <property type="term" value="F:hydrolase activity, hydrolyzing O-glycosyl compounds"/>
    <property type="evidence" value="ECO:0007669"/>
    <property type="project" value="InterPro"/>
</dbReference>
<feature type="domain" description="Glycoside hydrolase family 5" evidence="9">
    <location>
        <begin position="270"/>
        <end position="605"/>
    </location>
</feature>
<feature type="region of interest" description="Disordered" evidence="7">
    <location>
        <begin position="122"/>
        <end position="244"/>
    </location>
</feature>
<keyword evidence="8" id="KW-0812">Transmembrane</keyword>
<feature type="compositionally biased region" description="Pro residues" evidence="7">
    <location>
        <begin position="187"/>
        <end position="199"/>
    </location>
</feature>
<organism evidence="10 11">
    <name type="scientific">Aphanomyces euteiches</name>
    <dbReference type="NCBI Taxonomy" id="100861"/>
    <lineage>
        <taxon>Eukaryota</taxon>
        <taxon>Sar</taxon>
        <taxon>Stramenopiles</taxon>
        <taxon>Oomycota</taxon>
        <taxon>Saprolegniomycetes</taxon>
        <taxon>Saprolegniales</taxon>
        <taxon>Verrucalvaceae</taxon>
        <taxon>Aphanomyces</taxon>
    </lineage>
</organism>
<feature type="compositionally biased region" description="Polar residues" evidence="7">
    <location>
        <begin position="122"/>
        <end position="133"/>
    </location>
</feature>
<evidence type="ECO:0000313" key="10">
    <source>
        <dbReference type="EMBL" id="KAF0741283.1"/>
    </source>
</evidence>
<feature type="compositionally biased region" description="Polar residues" evidence="7">
    <location>
        <begin position="159"/>
        <end position="174"/>
    </location>
</feature>
<keyword evidence="11" id="KW-1185">Reference proteome</keyword>
<dbReference type="Gene3D" id="3.20.20.80">
    <property type="entry name" value="Glycosidases"/>
    <property type="match status" value="1"/>
</dbReference>
<sequence length="656" mass="71309">MEHRRGEDDLTEHVEEIQCDFVEMDPTSPRSTSLAKAESLEAPVSYTRYDSQSALVDDEETKEGDNPHPTVHLRGVVNPSPSRDPVGCLKTRVGRALLITSILGIIGLVAALLVVFGGKNNVSPSSQSTENQDIGNGGTSNSSSSTIAPSIVPTTTSPLTIASTPSPVLTSQIPLPSASSPVTTSSTPPPTTTSTPPPTTTSTVPPTTEAPTTQPTPTFGRIRDGTNSSAETINPESFPSRGCKLPNYISHDGKIFVQTPNGVETPIAIKGINWFGMDTEQNIPFGLWANPQNGTSIAEIVAFLARHKFNSIRLPLTVDSILRNTPPNENLVNTFLSPSLNLTTYLDAVSSIVTAFGSKGISILLDLHYLSPTDTGDAWFSAQHPESNSLDAIDALASHFCSDNHWNVLGIDLKNEPWNTTWGDNGPKDMRVGAAKLGNRMLEKCPQWLAFVEGNARSHTVQINGRSFDYYDWWGGGLQLAGTYPLTLQVQSKIVWAPHYYSPSVYPQYFLVRSAQARAPGSPLLPGYVEWSDEELLNVVQTTAQDMFGYLRNVQGGAIVFGEFGGLYSLDAHPQKTSQRVIQDCMKIMKQPGYAGGYMWSLNPESGYGYNPSDTSGYWQEGLLQSDWVTANTEYLKALEILDDMTNLQPFPCYVP</sequence>
<evidence type="ECO:0000256" key="6">
    <source>
        <dbReference type="ARBA" id="ARBA00023326"/>
    </source>
</evidence>
<feature type="compositionally biased region" description="Low complexity" evidence="7">
    <location>
        <begin position="200"/>
        <end position="218"/>
    </location>
</feature>
<name>A0A6G0XLX2_9STRA</name>
<feature type="transmembrane region" description="Helical" evidence="8">
    <location>
        <begin position="96"/>
        <end position="118"/>
    </location>
</feature>
<keyword evidence="3" id="KW-0136">Cellulose degradation</keyword>
<comment type="similarity">
    <text evidence="1">Belongs to the glycosyl hydrolase 5 (cellulase A) family.</text>
</comment>
<keyword evidence="5" id="KW-0326">Glycosidase</keyword>
<protein>
    <recommendedName>
        <fullName evidence="9">Glycoside hydrolase family 5 domain-containing protein</fullName>
    </recommendedName>
</protein>
<evidence type="ECO:0000256" key="7">
    <source>
        <dbReference type="SAM" id="MobiDB-lite"/>
    </source>
</evidence>
<dbReference type="VEuPathDB" id="FungiDB:AeMF1_020846"/>
<comment type="caution">
    <text evidence="10">The sequence shown here is derived from an EMBL/GenBank/DDBJ whole genome shotgun (WGS) entry which is preliminary data.</text>
</comment>
<gene>
    <name evidence="10" type="ORF">Ae201684_003399</name>
</gene>
<proteinExistence type="inferred from homology"/>
<reference evidence="10 11" key="1">
    <citation type="submission" date="2019-07" db="EMBL/GenBank/DDBJ databases">
        <title>Genomics analysis of Aphanomyces spp. identifies a new class of oomycete effector associated with host adaptation.</title>
        <authorList>
            <person name="Gaulin E."/>
        </authorList>
    </citation>
    <scope>NUCLEOTIDE SEQUENCE [LARGE SCALE GENOMIC DNA]</scope>
    <source>
        <strain evidence="10 11">ATCC 201684</strain>
    </source>
</reference>
<keyword evidence="2" id="KW-0378">Hydrolase</keyword>
<keyword evidence="4" id="KW-0119">Carbohydrate metabolism</keyword>
<dbReference type="EMBL" id="VJMJ01000037">
    <property type="protein sequence ID" value="KAF0741283.1"/>
    <property type="molecule type" value="Genomic_DNA"/>
</dbReference>
<dbReference type="PANTHER" id="PTHR35923:SF2">
    <property type="entry name" value="ENDOGLUCANASE"/>
    <property type="match status" value="1"/>
</dbReference>
<evidence type="ECO:0000256" key="1">
    <source>
        <dbReference type="ARBA" id="ARBA00005641"/>
    </source>
</evidence>
<keyword evidence="8" id="KW-0472">Membrane</keyword>
<evidence type="ECO:0000256" key="4">
    <source>
        <dbReference type="ARBA" id="ARBA00023277"/>
    </source>
</evidence>
<dbReference type="PANTHER" id="PTHR35923">
    <property type="entry name" value="MAJOR EXTRACELLULAR ENDOGLUCANASE"/>
    <property type="match status" value="1"/>
</dbReference>